<dbReference type="Pfam" id="PF04542">
    <property type="entry name" value="Sigma70_r2"/>
    <property type="match status" value="1"/>
</dbReference>
<evidence type="ECO:0000256" key="3">
    <source>
        <dbReference type="ARBA" id="ARBA00023082"/>
    </source>
</evidence>
<proteinExistence type="inferred from homology"/>
<dbReference type="RefSeq" id="WP_203702285.1">
    <property type="nucleotide sequence ID" value="NZ_BAAALU010000028.1"/>
</dbReference>
<evidence type="ECO:0000313" key="9">
    <source>
        <dbReference type="Proteomes" id="UP000624325"/>
    </source>
</evidence>
<evidence type="ECO:0000256" key="1">
    <source>
        <dbReference type="ARBA" id="ARBA00010641"/>
    </source>
</evidence>
<organism evidence="8 9">
    <name type="scientific">Asanoa iriomotensis</name>
    <dbReference type="NCBI Taxonomy" id="234613"/>
    <lineage>
        <taxon>Bacteria</taxon>
        <taxon>Bacillati</taxon>
        <taxon>Actinomycetota</taxon>
        <taxon>Actinomycetes</taxon>
        <taxon>Micromonosporales</taxon>
        <taxon>Micromonosporaceae</taxon>
        <taxon>Asanoa</taxon>
    </lineage>
</organism>
<feature type="domain" description="DUF6596" evidence="7">
    <location>
        <begin position="169"/>
        <end position="259"/>
    </location>
</feature>
<dbReference type="Pfam" id="PF08281">
    <property type="entry name" value="Sigma70_r4_2"/>
    <property type="match status" value="1"/>
</dbReference>
<evidence type="ECO:0000256" key="4">
    <source>
        <dbReference type="ARBA" id="ARBA00023163"/>
    </source>
</evidence>
<comment type="caution">
    <text evidence="8">The sequence shown here is derived from an EMBL/GenBank/DDBJ whole genome shotgun (WGS) entry which is preliminary data.</text>
</comment>
<sequence>MRPALTDLLRGLAPQVVGVLTRRGGDFAGAEDATQEALLAAALHWPADGVPDNPRAWLIRAGERKLVDQLRGDQARRRREALVAAREPAEPPTPADRDDSLAVLLMCCHPALPQASAIALTLRAVGGLSTAEIADAFLVPEATMARRISRAKQAVRDVGIADRAEVTPAARRVLYLIFNAGHLRNADLSAEAIRLTRMVHRLRPDDPESAGLLALMLLTEARRPARTTAGGDLVPLDEQDRSRWDHLLIKEGTGLVDDAFRRGAVGEYQIEAAIAALHDRAGRAAETDWPQIRALYGVLERMTGSPVVTLNHAVAAAMVSGPAEGLAMLAPLDLVLPDHQRLHAVRAHLHELAGDAVRAVDHYRAAAARATSPAEQRYLTLRAARLARRGGA</sequence>
<feature type="domain" description="RNA polymerase sigma-70 region 2" evidence="5">
    <location>
        <begin position="10"/>
        <end position="74"/>
    </location>
</feature>
<dbReference type="EMBL" id="BONC01000015">
    <property type="protein sequence ID" value="GIF56476.1"/>
    <property type="molecule type" value="Genomic_DNA"/>
</dbReference>
<keyword evidence="4" id="KW-0804">Transcription</keyword>
<dbReference type="InterPro" id="IPR007627">
    <property type="entry name" value="RNA_pol_sigma70_r2"/>
</dbReference>
<dbReference type="InterPro" id="IPR036388">
    <property type="entry name" value="WH-like_DNA-bd_sf"/>
</dbReference>
<dbReference type="PANTHER" id="PTHR47756">
    <property type="entry name" value="BLL6612 PROTEIN-RELATED"/>
    <property type="match status" value="1"/>
</dbReference>
<dbReference type="Proteomes" id="UP000624325">
    <property type="component" value="Unassembled WGS sequence"/>
</dbReference>
<dbReference type="PANTHER" id="PTHR47756:SF2">
    <property type="entry name" value="BLL6612 PROTEIN"/>
    <property type="match status" value="1"/>
</dbReference>
<dbReference type="InterPro" id="IPR013249">
    <property type="entry name" value="RNA_pol_sigma70_r4_t2"/>
</dbReference>
<evidence type="ECO:0000313" key="8">
    <source>
        <dbReference type="EMBL" id="GIF56476.1"/>
    </source>
</evidence>
<protein>
    <submittedName>
        <fullName evidence="8">RNA polymerase sigma24 factor</fullName>
    </submittedName>
</protein>
<dbReference type="InterPro" id="IPR046531">
    <property type="entry name" value="DUF6596"/>
</dbReference>
<evidence type="ECO:0000259" key="7">
    <source>
        <dbReference type="Pfam" id="PF20239"/>
    </source>
</evidence>
<dbReference type="InterPro" id="IPR013325">
    <property type="entry name" value="RNA_pol_sigma_r2"/>
</dbReference>
<evidence type="ECO:0000259" key="6">
    <source>
        <dbReference type="Pfam" id="PF08281"/>
    </source>
</evidence>
<keyword evidence="2" id="KW-0805">Transcription regulation</keyword>
<dbReference type="Pfam" id="PF20239">
    <property type="entry name" value="DUF6596"/>
    <property type="match status" value="1"/>
</dbReference>
<feature type="domain" description="RNA polymerase sigma factor 70 region 4 type 2" evidence="6">
    <location>
        <begin position="104"/>
        <end position="154"/>
    </location>
</feature>
<gene>
    <name evidence="8" type="primary">rpoE_13</name>
    <name evidence="8" type="ORF">Air01nite_25710</name>
</gene>
<dbReference type="SUPFAM" id="SSF88946">
    <property type="entry name" value="Sigma2 domain of RNA polymerase sigma factors"/>
    <property type="match status" value="1"/>
</dbReference>
<dbReference type="SUPFAM" id="SSF88659">
    <property type="entry name" value="Sigma3 and sigma4 domains of RNA polymerase sigma factors"/>
    <property type="match status" value="1"/>
</dbReference>
<evidence type="ECO:0000256" key="2">
    <source>
        <dbReference type="ARBA" id="ARBA00023015"/>
    </source>
</evidence>
<keyword evidence="9" id="KW-1185">Reference proteome</keyword>
<evidence type="ECO:0000259" key="5">
    <source>
        <dbReference type="Pfam" id="PF04542"/>
    </source>
</evidence>
<comment type="similarity">
    <text evidence="1">Belongs to the sigma-70 factor family. ECF subfamily.</text>
</comment>
<keyword evidence="3" id="KW-0731">Sigma factor</keyword>
<accession>A0ABQ4C120</accession>
<name>A0ABQ4C120_9ACTN</name>
<dbReference type="InterPro" id="IPR013324">
    <property type="entry name" value="RNA_pol_sigma_r3/r4-like"/>
</dbReference>
<dbReference type="Gene3D" id="1.10.10.10">
    <property type="entry name" value="Winged helix-like DNA-binding domain superfamily/Winged helix DNA-binding domain"/>
    <property type="match status" value="1"/>
</dbReference>
<dbReference type="Gene3D" id="1.10.1740.10">
    <property type="match status" value="1"/>
</dbReference>
<reference evidence="8 9" key="1">
    <citation type="submission" date="2021-01" db="EMBL/GenBank/DDBJ databases">
        <title>Whole genome shotgun sequence of Asanoa iriomotensis NBRC 100142.</title>
        <authorList>
            <person name="Komaki H."/>
            <person name="Tamura T."/>
        </authorList>
    </citation>
    <scope>NUCLEOTIDE SEQUENCE [LARGE SCALE GENOMIC DNA]</scope>
    <source>
        <strain evidence="8 9">NBRC 100142</strain>
    </source>
</reference>